<name>A0A381QBJ7_9ZZZZ</name>
<sequence length="82" mass="9125">MNYQGNYFLIGPMGAGKTSVGRHLAKLIKLDFVDSDTEIEARTGVDIAYIFEKEGEEGFRWREKKIIDEISSREGVVLATGG</sequence>
<proteinExistence type="predicted"/>
<keyword evidence="2" id="KW-0057">Aromatic amino acid biosynthesis</keyword>
<evidence type="ECO:0000313" key="3">
    <source>
        <dbReference type="EMBL" id="SUZ75033.1"/>
    </source>
</evidence>
<dbReference type="GO" id="GO:0004765">
    <property type="term" value="F:shikimate kinase activity"/>
    <property type="evidence" value="ECO:0007669"/>
    <property type="project" value="TreeGrafter"/>
</dbReference>
<evidence type="ECO:0000256" key="2">
    <source>
        <dbReference type="ARBA" id="ARBA00023141"/>
    </source>
</evidence>
<dbReference type="InterPro" id="IPR027417">
    <property type="entry name" value="P-loop_NTPase"/>
</dbReference>
<dbReference type="AlphaFoldDB" id="A0A381QBJ7"/>
<dbReference type="InterPro" id="IPR031322">
    <property type="entry name" value="Shikimate/glucono_kinase"/>
</dbReference>
<keyword evidence="1" id="KW-0028">Amino-acid biosynthesis</keyword>
<dbReference type="PANTHER" id="PTHR21087">
    <property type="entry name" value="SHIKIMATE KINASE"/>
    <property type="match status" value="1"/>
</dbReference>
<dbReference type="SUPFAM" id="SSF52540">
    <property type="entry name" value="P-loop containing nucleoside triphosphate hydrolases"/>
    <property type="match status" value="1"/>
</dbReference>
<accession>A0A381QBJ7</accession>
<evidence type="ECO:0008006" key="4">
    <source>
        <dbReference type="Google" id="ProtNLM"/>
    </source>
</evidence>
<dbReference type="EMBL" id="UINC01001230">
    <property type="protein sequence ID" value="SUZ75033.1"/>
    <property type="molecule type" value="Genomic_DNA"/>
</dbReference>
<dbReference type="GO" id="GO:0008652">
    <property type="term" value="P:amino acid biosynthetic process"/>
    <property type="evidence" value="ECO:0007669"/>
    <property type="project" value="UniProtKB-KW"/>
</dbReference>
<dbReference type="PANTHER" id="PTHR21087:SF16">
    <property type="entry name" value="SHIKIMATE KINASE 1, CHLOROPLASTIC"/>
    <property type="match status" value="1"/>
</dbReference>
<feature type="non-terminal residue" evidence="3">
    <location>
        <position position="82"/>
    </location>
</feature>
<evidence type="ECO:0000256" key="1">
    <source>
        <dbReference type="ARBA" id="ARBA00022605"/>
    </source>
</evidence>
<reference evidence="3" key="1">
    <citation type="submission" date="2018-05" db="EMBL/GenBank/DDBJ databases">
        <authorList>
            <person name="Lanie J.A."/>
            <person name="Ng W.-L."/>
            <person name="Kazmierczak K.M."/>
            <person name="Andrzejewski T.M."/>
            <person name="Davidsen T.M."/>
            <person name="Wayne K.J."/>
            <person name="Tettelin H."/>
            <person name="Glass J.I."/>
            <person name="Rusch D."/>
            <person name="Podicherti R."/>
            <person name="Tsui H.-C.T."/>
            <person name="Winkler M.E."/>
        </authorList>
    </citation>
    <scope>NUCLEOTIDE SEQUENCE</scope>
</reference>
<protein>
    <recommendedName>
        <fullName evidence="4">Shikimate kinase</fullName>
    </recommendedName>
</protein>
<organism evidence="3">
    <name type="scientific">marine metagenome</name>
    <dbReference type="NCBI Taxonomy" id="408172"/>
    <lineage>
        <taxon>unclassified sequences</taxon>
        <taxon>metagenomes</taxon>
        <taxon>ecological metagenomes</taxon>
    </lineage>
</organism>
<dbReference type="GO" id="GO:0009073">
    <property type="term" value="P:aromatic amino acid family biosynthetic process"/>
    <property type="evidence" value="ECO:0007669"/>
    <property type="project" value="UniProtKB-KW"/>
</dbReference>
<dbReference type="GO" id="GO:0005829">
    <property type="term" value="C:cytosol"/>
    <property type="evidence" value="ECO:0007669"/>
    <property type="project" value="TreeGrafter"/>
</dbReference>
<dbReference type="Gene3D" id="3.40.50.300">
    <property type="entry name" value="P-loop containing nucleotide triphosphate hydrolases"/>
    <property type="match status" value="1"/>
</dbReference>
<gene>
    <name evidence="3" type="ORF">METZ01_LOCUS27887</name>
</gene>
<dbReference type="Pfam" id="PF01202">
    <property type="entry name" value="SKI"/>
    <property type="match status" value="1"/>
</dbReference>
<dbReference type="PRINTS" id="PR01100">
    <property type="entry name" value="SHIKIMTKNASE"/>
</dbReference>